<dbReference type="HOGENOM" id="CLU_049701_0_0_1"/>
<dbReference type="Gramene" id="KQK94784">
    <property type="protein sequence ID" value="KQK94784"/>
    <property type="gene ID" value="SETIT_027719mg"/>
</dbReference>
<evidence type="ECO:0000313" key="3">
    <source>
        <dbReference type="Proteomes" id="UP000004995"/>
    </source>
</evidence>
<dbReference type="EMBL" id="AGNK02004995">
    <property type="status" value="NOT_ANNOTATED_CDS"/>
    <property type="molecule type" value="Genomic_DNA"/>
</dbReference>
<keyword evidence="3" id="KW-1185">Reference proteome</keyword>
<organism evidence="2 3">
    <name type="scientific">Setaria italica</name>
    <name type="common">Foxtail millet</name>
    <name type="synonym">Panicum italicum</name>
    <dbReference type="NCBI Taxonomy" id="4555"/>
    <lineage>
        <taxon>Eukaryota</taxon>
        <taxon>Viridiplantae</taxon>
        <taxon>Streptophyta</taxon>
        <taxon>Embryophyta</taxon>
        <taxon>Tracheophyta</taxon>
        <taxon>Spermatophyta</taxon>
        <taxon>Magnoliopsida</taxon>
        <taxon>Liliopsida</taxon>
        <taxon>Poales</taxon>
        <taxon>Poaceae</taxon>
        <taxon>PACMAD clade</taxon>
        <taxon>Panicoideae</taxon>
        <taxon>Panicodae</taxon>
        <taxon>Paniceae</taxon>
        <taxon>Cenchrinae</taxon>
        <taxon>Setaria</taxon>
    </lineage>
</organism>
<dbReference type="AlphaFoldDB" id="K3ZMA5"/>
<name>K3ZMA5_SETIT</name>
<evidence type="ECO:0000313" key="2">
    <source>
        <dbReference type="EnsemblPlants" id="KQK94784"/>
    </source>
</evidence>
<dbReference type="EnsemblPlants" id="KQK94784">
    <property type="protein sequence ID" value="KQK94784"/>
    <property type="gene ID" value="SETIT_027719mg"/>
</dbReference>
<accession>K3ZMA5</accession>
<dbReference type="InParanoid" id="K3ZMA5"/>
<dbReference type="Proteomes" id="UP000004995">
    <property type="component" value="Unassembled WGS sequence"/>
</dbReference>
<proteinExistence type="predicted"/>
<sequence length="293" mass="33025">VEFFSLEIKVEGLCTTNSLGTKSYSKGTIIKWNVEIGIFTFELLMNSLRNKVKWAPNQDATVWFFDKRIGEDVRLTNEIKMLDLYEFIPDSHDRTQPTVAQHTPKTGDGASASKGANSKGPTTMEADVPEPDRDPNLFDNDEEYAGVDDEHLYMAGPSTQPSDNAQPDDGSTDPFADIGGIPHDAEVNDQDPQELHVLHDLENPNIAKGSQFPNIIAFRKAIRHYAVSVGFEFARLKIDKTRFIRGQDGFTRLVLDRLCDWLKKNPKKTTKDAKEKLDKDFGIKLKYSKAWSD</sequence>
<reference evidence="3" key="1">
    <citation type="journal article" date="2012" name="Nat. Biotechnol.">
        <title>Reference genome sequence of the model plant Setaria.</title>
        <authorList>
            <person name="Bennetzen J.L."/>
            <person name="Schmutz J."/>
            <person name="Wang H."/>
            <person name="Percifield R."/>
            <person name="Hawkins J."/>
            <person name="Pontaroli A.C."/>
            <person name="Estep M."/>
            <person name="Feng L."/>
            <person name="Vaughn J.N."/>
            <person name="Grimwood J."/>
            <person name="Jenkins J."/>
            <person name="Barry K."/>
            <person name="Lindquist E."/>
            <person name="Hellsten U."/>
            <person name="Deshpande S."/>
            <person name="Wang X."/>
            <person name="Wu X."/>
            <person name="Mitros T."/>
            <person name="Triplett J."/>
            <person name="Yang X."/>
            <person name="Ye C.Y."/>
            <person name="Mauro-Herrera M."/>
            <person name="Wang L."/>
            <person name="Li P."/>
            <person name="Sharma M."/>
            <person name="Sharma R."/>
            <person name="Ronald P.C."/>
            <person name="Panaud O."/>
            <person name="Kellogg E.A."/>
            <person name="Brutnell T.P."/>
            <person name="Doust A.N."/>
            <person name="Tuskan G.A."/>
            <person name="Rokhsar D."/>
            <person name="Devos K.M."/>
        </authorList>
    </citation>
    <scope>NUCLEOTIDE SEQUENCE [LARGE SCALE GENOMIC DNA]</scope>
    <source>
        <strain evidence="3">cv. Yugu1</strain>
    </source>
</reference>
<protein>
    <submittedName>
        <fullName evidence="2">Uncharacterized protein</fullName>
    </submittedName>
</protein>
<reference evidence="2" key="2">
    <citation type="submission" date="2018-08" db="UniProtKB">
        <authorList>
            <consortium name="EnsemblPlants"/>
        </authorList>
    </citation>
    <scope>IDENTIFICATION</scope>
    <source>
        <strain evidence="2">Yugu1</strain>
    </source>
</reference>
<dbReference type="eggNOG" id="ENOG502R45P">
    <property type="taxonomic scope" value="Eukaryota"/>
</dbReference>
<evidence type="ECO:0000256" key="1">
    <source>
        <dbReference type="SAM" id="MobiDB-lite"/>
    </source>
</evidence>
<feature type="region of interest" description="Disordered" evidence="1">
    <location>
        <begin position="93"/>
        <end position="184"/>
    </location>
</feature>